<organism evidence="1 2">
    <name type="scientific">Popillia japonica</name>
    <name type="common">Japanese beetle</name>
    <dbReference type="NCBI Taxonomy" id="7064"/>
    <lineage>
        <taxon>Eukaryota</taxon>
        <taxon>Metazoa</taxon>
        <taxon>Ecdysozoa</taxon>
        <taxon>Arthropoda</taxon>
        <taxon>Hexapoda</taxon>
        <taxon>Insecta</taxon>
        <taxon>Pterygota</taxon>
        <taxon>Neoptera</taxon>
        <taxon>Endopterygota</taxon>
        <taxon>Coleoptera</taxon>
        <taxon>Polyphaga</taxon>
        <taxon>Scarabaeiformia</taxon>
        <taxon>Scarabaeidae</taxon>
        <taxon>Rutelinae</taxon>
        <taxon>Popillia</taxon>
    </lineage>
</organism>
<evidence type="ECO:0000313" key="1">
    <source>
        <dbReference type="EMBL" id="KAK9729560.1"/>
    </source>
</evidence>
<evidence type="ECO:0000313" key="2">
    <source>
        <dbReference type="Proteomes" id="UP001458880"/>
    </source>
</evidence>
<keyword evidence="2" id="KW-1185">Reference proteome</keyword>
<dbReference type="AlphaFoldDB" id="A0AAW1L496"/>
<accession>A0AAW1L496</accession>
<dbReference type="EMBL" id="JASPKY010000159">
    <property type="protein sequence ID" value="KAK9729560.1"/>
    <property type="molecule type" value="Genomic_DNA"/>
</dbReference>
<proteinExistence type="predicted"/>
<comment type="caution">
    <text evidence="1">The sequence shown here is derived from an EMBL/GenBank/DDBJ whole genome shotgun (WGS) entry which is preliminary data.</text>
</comment>
<reference evidence="1 2" key="1">
    <citation type="journal article" date="2024" name="BMC Genomics">
        <title>De novo assembly and annotation of Popillia japonica's genome with initial clues to its potential as an invasive pest.</title>
        <authorList>
            <person name="Cucini C."/>
            <person name="Boschi S."/>
            <person name="Funari R."/>
            <person name="Cardaioli E."/>
            <person name="Iannotti N."/>
            <person name="Marturano G."/>
            <person name="Paoli F."/>
            <person name="Bruttini M."/>
            <person name="Carapelli A."/>
            <person name="Frati F."/>
            <person name="Nardi F."/>
        </authorList>
    </citation>
    <scope>NUCLEOTIDE SEQUENCE [LARGE SCALE GENOMIC DNA]</scope>
    <source>
        <strain evidence="1">DMR45628</strain>
    </source>
</reference>
<name>A0AAW1L496_POPJA</name>
<sequence>MNLLTKEQKALIVSWCQKPLDCFHTENSQNVYKNVSGDEFSISVYDPVKVEDKRRKIICSRTPFKEPIEEQKVCSYEELMSKNCRLLQRRKVQKSVEDHEWW</sequence>
<dbReference type="Proteomes" id="UP001458880">
    <property type="component" value="Unassembled WGS sequence"/>
</dbReference>
<gene>
    <name evidence="1" type="ORF">QE152_g15838</name>
</gene>
<protein>
    <submittedName>
        <fullName evidence="1">Uncharacterized protein</fullName>
    </submittedName>
</protein>